<dbReference type="Proteomes" id="UP000230233">
    <property type="component" value="Chromosome X"/>
</dbReference>
<comment type="caution">
    <text evidence="1">The sequence shown here is derived from an EMBL/GenBank/DDBJ whole genome shotgun (WGS) entry which is preliminary data.</text>
</comment>
<sequence length="200" mass="22984">MIAVPRLNGLLKTNSDVLHEILEMHSFEHNADRNFAINQMSLDDVQVKQQLDEKCVQYMKWNSTKVVLVPTTLSVLNTARSIVGSTRNLRNFARQQSFEIIDFYQIRIKVHIGVEMFEASFRSAEIFCNFLFVYHNFRNFRLISSAKNRKTFYLVTETSKSLHGPPIQISADVDLVIARFLDGTTQADIGTALVGRFTEY</sequence>
<name>A0A2G5SXX7_9PELO</name>
<dbReference type="AlphaFoldDB" id="A0A2G5SXX7"/>
<organism evidence="1 2">
    <name type="scientific">Caenorhabditis nigoni</name>
    <dbReference type="NCBI Taxonomy" id="1611254"/>
    <lineage>
        <taxon>Eukaryota</taxon>
        <taxon>Metazoa</taxon>
        <taxon>Ecdysozoa</taxon>
        <taxon>Nematoda</taxon>
        <taxon>Chromadorea</taxon>
        <taxon>Rhabditida</taxon>
        <taxon>Rhabditina</taxon>
        <taxon>Rhabditomorpha</taxon>
        <taxon>Rhabditoidea</taxon>
        <taxon>Rhabditidae</taxon>
        <taxon>Peloderinae</taxon>
        <taxon>Caenorhabditis</taxon>
    </lineage>
</organism>
<evidence type="ECO:0000313" key="2">
    <source>
        <dbReference type="Proteomes" id="UP000230233"/>
    </source>
</evidence>
<evidence type="ECO:0000313" key="1">
    <source>
        <dbReference type="EMBL" id="PIC19880.1"/>
    </source>
</evidence>
<accession>A0A2G5SXX7</accession>
<reference evidence="2" key="1">
    <citation type="submission" date="2017-10" db="EMBL/GenBank/DDBJ databases">
        <title>Rapid genome shrinkage in a self-fertile nematode reveals novel sperm competition proteins.</title>
        <authorList>
            <person name="Yin D."/>
            <person name="Schwarz E.M."/>
            <person name="Thomas C.G."/>
            <person name="Felde R.L."/>
            <person name="Korf I.F."/>
            <person name="Cutter A.D."/>
            <person name="Schartner C.M."/>
            <person name="Ralston E.J."/>
            <person name="Meyer B.J."/>
            <person name="Haag E.S."/>
        </authorList>
    </citation>
    <scope>NUCLEOTIDE SEQUENCE [LARGE SCALE GENOMIC DNA]</scope>
    <source>
        <strain evidence="2">JU1422</strain>
    </source>
</reference>
<protein>
    <submittedName>
        <fullName evidence="1">Uncharacterized protein</fullName>
    </submittedName>
</protein>
<dbReference type="EMBL" id="PDUG01000006">
    <property type="protein sequence ID" value="PIC19880.1"/>
    <property type="molecule type" value="Genomic_DNA"/>
</dbReference>
<proteinExistence type="predicted"/>
<keyword evidence="2" id="KW-1185">Reference proteome</keyword>
<gene>
    <name evidence="1" type="primary">Cnig_chr_X.g25260</name>
    <name evidence="1" type="ORF">B9Z55_025260</name>
</gene>